<name>A0ABS5WEA4_9FLAO</name>
<dbReference type="EMBL" id="JACATN010000003">
    <property type="protein sequence ID" value="MBT2161724.1"/>
    <property type="molecule type" value="Genomic_DNA"/>
</dbReference>
<feature type="chain" id="PRO_5047408890" description="Outer membrane protein beta-barrel domain-containing protein" evidence="1">
    <location>
        <begin position="21"/>
        <end position="176"/>
    </location>
</feature>
<gene>
    <name evidence="2" type="ORF">HW347_10635</name>
</gene>
<evidence type="ECO:0000256" key="1">
    <source>
        <dbReference type="SAM" id="SignalP"/>
    </source>
</evidence>
<protein>
    <recommendedName>
        <fullName evidence="4">Outer membrane protein beta-barrel domain-containing protein</fullName>
    </recommendedName>
</protein>
<dbReference type="RefSeq" id="WP_214611856.1">
    <property type="nucleotide sequence ID" value="NZ_JACATN010000003.1"/>
</dbReference>
<dbReference type="Proteomes" id="UP000740413">
    <property type="component" value="Unassembled WGS sequence"/>
</dbReference>
<keyword evidence="1" id="KW-0732">Signal</keyword>
<sequence>MKKTITLLATFAFLVQFASAQEFEVGTNAINAGIGLGGYYGGYTTSTQSPVFSASYERGVWDVPGPGVVSLGGYLGYKRFSYDNDFFGNDYSWSYTIIGVRGAYHYTGLDVDNLDVYGGVMASVRLLGGDEFSDLNSRPGATAFVGGRWYFTDNIAGFAEAGYGVAFLTIGASFRF</sequence>
<feature type="signal peptide" evidence="1">
    <location>
        <begin position="1"/>
        <end position="20"/>
    </location>
</feature>
<evidence type="ECO:0008006" key="4">
    <source>
        <dbReference type="Google" id="ProtNLM"/>
    </source>
</evidence>
<reference evidence="3" key="1">
    <citation type="submission" date="2023-07" db="EMBL/GenBank/DDBJ databases">
        <title>Zobellia barbeyronii sp. nov., a new marine flavobacterium, isolated from green and red algae.</title>
        <authorList>
            <person name="Nedashkovskaya O.I."/>
            <person name="Otstavnykh N."/>
            <person name="Zhukova N."/>
            <person name="Guzev K."/>
            <person name="Chausova V."/>
            <person name="Tekutyeva L."/>
            <person name="Mikhailov V."/>
            <person name="Isaeva M."/>
        </authorList>
    </citation>
    <scope>NUCLEOTIDE SEQUENCE [LARGE SCALE GENOMIC DNA]</scope>
    <source>
        <strain evidence="3">KMM 6746</strain>
    </source>
</reference>
<organism evidence="2 3">
    <name type="scientific">Zobellia barbeyronii</name>
    <dbReference type="NCBI Taxonomy" id="2748009"/>
    <lineage>
        <taxon>Bacteria</taxon>
        <taxon>Pseudomonadati</taxon>
        <taxon>Bacteroidota</taxon>
        <taxon>Flavobacteriia</taxon>
        <taxon>Flavobacteriales</taxon>
        <taxon>Flavobacteriaceae</taxon>
        <taxon>Zobellia</taxon>
    </lineage>
</organism>
<proteinExistence type="predicted"/>
<comment type="caution">
    <text evidence="2">The sequence shown here is derived from an EMBL/GenBank/DDBJ whole genome shotgun (WGS) entry which is preliminary data.</text>
</comment>
<evidence type="ECO:0000313" key="3">
    <source>
        <dbReference type="Proteomes" id="UP000740413"/>
    </source>
</evidence>
<keyword evidence="3" id="KW-1185">Reference proteome</keyword>
<accession>A0ABS5WEA4</accession>
<evidence type="ECO:0000313" key="2">
    <source>
        <dbReference type="EMBL" id="MBT2161724.1"/>
    </source>
</evidence>